<proteinExistence type="predicted"/>
<protein>
    <submittedName>
        <fullName evidence="1">Uncharacterized protein</fullName>
    </submittedName>
</protein>
<dbReference type="HOGENOM" id="CLU_3312299_0_0_6"/>
<accession>B8KTE7</accession>
<keyword evidence="2" id="KW-1185">Reference proteome</keyword>
<dbReference type="STRING" id="565045.NOR51B_1165"/>
<dbReference type="EMBL" id="DS999411">
    <property type="protein sequence ID" value="EED35220.1"/>
    <property type="molecule type" value="Genomic_DNA"/>
</dbReference>
<sequence length="39" mass="4584">MVVLMNAGVPVFDEEQNRRQRREGFVWGLGRIRPTTVLR</sequence>
<organism evidence="1 2">
    <name type="scientific">Luminiphilus syltensis NOR5-1B</name>
    <dbReference type="NCBI Taxonomy" id="565045"/>
    <lineage>
        <taxon>Bacteria</taxon>
        <taxon>Pseudomonadati</taxon>
        <taxon>Pseudomonadota</taxon>
        <taxon>Gammaproteobacteria</taxon>
        <taxon>Cellvibrionales</taxon>
        <taxon>Halieaceae</taxon>
        <taxon>Luminiphilus</taxon>
    </lineage>
</organism>
<evidence type="ECO:0000313" key="2">
    <source>
        <dbReference type="Proteomes" id="UP000004699"/>
    </source>
</evidence>
<name>B8KTE7_9GAMM</name>
<reference evidence="2" key="1">
    <citation type="journal article" date="2013" name="BMC Microbiol.">
        <title>Taxonomy and evolution of bacteriochlorophyll a-containing members of the OM60/NOR5 clade of marine gammaproteobacteria: description of Luminiphilus syltensis gen. nov., sp. nov., reclassification of Haliea rubra as Pseudohaliea rubra gen. nov., comb. nov., and emendation of Chromatocurvus halotolerans.</title>
        <authorList>
            <person name="Spring S."/>
            <person name="Riedel T."/>
            <person name="Sproer C."/>
            <person name="Yan S."/>
            <person name="Harder J."/>
            <person name="Fuchs B.M."/>
        </authorList>
    </citation>
    <scope>NUCLEOTIDE SEQUENCE [LARGE SCALE GENOMIC DNA]</scope>
    <source>
        <strain evidence="2">NOR51-B</strain>
    </source>
</reference>
<gene>
    <name evidence="1" type="ORF">NOR51B_1165</name>
</gene>
<dbReference type="AlphaFoldDB" id="B8KTE7"/>
<evidence type="ECO:0000313" key="1">
    <source>
        <dbReference type="EMBL" id="EED35220.1"/>
    </source>
</evidence>
<dbReference type="Proteomes" id="UP000004699">
    <property type="component" value="Unassembled WGS sequence"/>
</dbReference>